<accession>A0A9Q0T0J6</accession>
<dbReference type="Pfam" id="PF00320">
    <property type="entry name" value="GATA"/>
    <property type="match status" value="1"/>
</dbReference>
<dbReference type="GO" id="GO:0043565">
    <property type="term" value="F:sequence-specific DNA binding"/>
    <property type="evidence" value="ECO:0007669"/>
    <property type="project" value="InterPro"/>
</dbReference>
<comment type="caution">
    <text evidence="12">The sequence shown here is derived from an EMBL/GenBank/DDBJ whole genome shotgun (WGS) entry which is preliminary data.</text>
</comment>
<keyword evidence="10" id="KW-1133">Transmembrane helix</keyword>
<dbReference type="PANTHER" id="PTHR46855:SF1">
    <property type="entry name" value="GATA TRANSCRIPTION FACTOR 26"/>
    <property type="match status" value="1"/>
</dbReference>
<dbReference type="InterPro" id="IPR013088">
    <property type="entry name" value="Znf_NHR/GATA"/>
</dbReference>
<dbReference type="GO" id="GO:0006355">
    <property type="term" value="P:regulation of DNA-templated transcription"/>
    <property type="evidence" value="ECO:0007669"/>
    <property type="project" value="InterPro"/>
</dbReference>
<evidence type="ECO:0000256" key="5">
    <source>
        <dbReference type="ARBA" id="ARBA00023015"/>
    </source>
</evidence>
<dbReference type="InterPro" id="IPR038108">
    <property type="entry name" value="RPN13_DEUBAD_sf"/>
</dbReference>
<feature type="region of interest" description="Disordered" evidence="9">
    <location>
        <begin position="567"/>
        <end position="586"/>
    </location>
</feature>
<evidence type="ECO:0000313" key="13">
    <source>
        <dbReference type="Proteomes" id="UP001151752"/>
    </source>
</evidence>
<evidence type="ECO:0000256" key="9">
    <source>
        <dbReference type="SAM" id="MobiDB-lite"/>
    </source>
</evidence>
<evidence type="ECO:0000256" key="8">
    <source>
        <dbReference type="ARBA" id="ARBA00023242"/>
    </source>
</evidence>
<feature type="transmembrane region" description="Helical" evidence="10">
    <location>
        <begin position="25"/>
        <end position="47"/>
    </location>
</feature>
<protein>
    <recommendedName>
        <fullName evidence="11">DEUBAD domain-containing protein</fullName>
    </recommendedName>
</protein>
<proteinExistence type="predicted"/>
<organism evidence="12 13">
    <name type="scientific">Salix koriyanagi</name>
    <dbReference type="NCBI Taxonomy" id="2511006"/>
    <lineage>
        <taxon>Eukaryota</taxon>
        <taxon>Viridiplantae</taxon>
        <taxon>Streptophyta</taxon>
        <taxon>Embryophyta</taxon>
        <taxon>Tracheophyta</taxon>
        <taxon>Spermatophyta</taxon>
        <taxon>Magnoliopsida</taxon>
        <taxon>eudicotyledons</taxon>
        <taxon>Gunneridae</taxon>
        <taxon>Pentapetalae</taxon>
        <taxon>rosids</taxon>
        <taxon>fabids</taxon>
        <taxon>Malpighiales</taxon>
        <taxon>Salicaceae</taxon>
        <taxon>Saliceae</taxon>
        <taxon>Salix</taxon>
    </lineage>
</organism>
<evidence type="ECO:0000256" key="1">
    <source>
        <dbReference type="ARBA" id="ARBA00004123"/>
    </source>
</evidence>
<keyword evidence="5" id="KW-0805">Transcription regulation</keyword>
<keyword evidence="7" id="KW-0804">Transcription</keyword>
<keyword evidence="6" id="KW-0238">DNA-binding</keyword>
<reference evidence="12" key="2">
    <citation type="journal article" date="2023" name="Int. J. Mol. Sci.">
        <title>De Novo Assembly and Annotation of 11 Diverse Shrub Willow (Salix) Genomes Reveals Novel Gene Organization in Sex-Linked Regions.</title>
        <authorList>
            <person name="Hyden B."/>
            <person name="Feng K."/>
            <person name="Yates T.B."/>
            <person name="Jawdy S."/>
            <person name="Cereghino C."/>
            <person name="Smart L.B."/>
            <person name="Muchero W."/>
        </authorList>
    </citation>
    <scope>NUCLEOTIDE SEQUENCE</scope>
    <source>
        <tissue evidence="12">Shoot tip</tissue>
    </source>
</reference>
<dbReference type="SMART" id="SM00401">
    <property type="entry name" value="ZnF_GATA"/>
    <property type="match status" value="1"/>
</dbReference>
<keyword evidence="3" id="KW-0863">Zinc-finger</keyword>
<feature type="compositionally biased region" description="Low complexity" evidence="9">
    <location>
        <begin position="153"/>
        <end position="162"/>
    </location>
</feature>
<dbReference type="InterPro" id="IPR028020">
    <property type="entry name" value="ASX_DEUBAD_dom"/>
</dbReference>
<dbReference type="AlphaFoldDB" id="A0A9Q0T0J6"/>
<name>A0A9Q0T0J6_9ROSI</name>
<dbReference type="SUPFAM" id="SSF57716">
    <property type="entry name" value="Glucocorticoid receptor-like (DNA-binding domain)"/>
    <property type="match status" value="1"/>
</dbReference>
<evidence type="ECO:0000256" key="2">
    <source>
        <dbReference type="ARBA" id="ARBA00022723"/>
    </source>
</evidence>
<keyword evidence="13" id="KW-1185">Reference proteome</keyword>
<dbReference type="EMBL" id="JAPFFM010000017">
    <property type="protein sequence ID" value="KAJ6695945.1"/>
    <property type="molecule type" value="Genomic_DNA"/>
</dbReference>
<keyword evidence="10" id="KW-0812">Transmembrane</keyword>
<dbReference type="InterPro" id="IPR000679">
    <property type="entry name" value="Znf_GATA"/>
</dbReference>
<evidence type="ECO:0000256" key="3">
    <source>
        <dbReference type="ARBA" id="ARBA00022771"/>
    </source>
</evidence>
<dbReference type="CDD" id="cd00202">
    <property type="entry name" value="ZnF_GATA"/>
    <property type="match status" value="1"/>
</dbReference>
<evidence type="ECO:0000256" key="10">
    <source>
        <dbReference type="SAM" id="Phobius"/>
    </source>
</evidence>
<evidence type="ECO:0000256" key="6">
    <source>
        <dbReference type="ARBA" id="ARBA00023125"/>
    </source>
</evidence>
<sequence>MGKQGPCCHCGVTTIKSKLPHGRTIPLSFQWTLVIVCGAFVGSSLFWSDLLDLCLCTPLWRNGPPEKPVLCNACGSRWRTKGTLVNYTPLHARADPDDYEDHRVSRLKSVSISKDKEVKLLKRKPNYDYRVAGGVALDYNQGYRKVVDEDTSNRSSSGSAISNPESSAQFGSAEASDLTGPAQSVVWDSLVPSRKRTCVNRPKPSSVEKLTKDLYTILHEQQSSCLSGSSEEDLLFDNETPMVSVEIGHGSVLIRHPSSIARDEESEASSLSVENKQYLTNEAYSHPVILPVHNENKSVNIIYPITETTKNLIGQGMQQEQLKRDKSPHEKAHILGSHNSPLCSIDLNDILNFEEFARHLTNEEQQQLLKYLPPLDTIKPPYSIESMFDSPQFKENINSYQQLLSEGIFDLSFSEAKTEDCKTLKRLTLLNLSKSKWVECFHQLKRCKNSNGKSLVGKGPNPDVVATSNIAGAKRSRDSLNQKFSEVKLMKSPKRITMKATYESKELIDNDGSCFSPRSLFALPPDGSSLMLDSLHFVDESSDQDVLLDIPSNGSFAQAELLHSTDSFGQQASARPKVDASSVESG</sequence>
<dbReference type="InterPro" id="IPR044867">
    <property type="entry name" value="DEUBAD_dom"/>
</dbReference>
<dbReference type="Pfam" id="PF13919">
    <property type="entry name" value="ASXH"/>
    <property type="match status" value="1"/>
</dbReference>
<reference evidence="12" key="1">
    <citation type="submission" date="2022-11" db="EMBL/GenBank/DDBJ databases">
        <authorList>
            <person name="Hyden B.L."/>
            <person name="Feng K."/>
            <person name="Yates T."/>
            <person name="Jawdy S."/>
            <person name="Smart L.B."/>
            <person name="Muchero W."/>
        </authorList>
    </citation>
    <scope>NUCLEOTIDE SEQUENCE</scope>
    <source>
        <tissue evidence="12">Shoot tip</tissue>
    </source>
</reference>
<evidence type="ECO:0000313" key="12">
    <source>
        <dbReference type="EMBL" id="KAJ6695945.1"/>
    </source>
</evidence>
<dbReference type="Proteomes" id="UP001151752">
    <property type="component" value="Chromosome 3"/>
</dbReference>
<evidence type="ECO:0000256" key="7">
    <source>
        <dbReference type="ARBA" id="ARBA00023163"/>
    </source>
</evidence>
<dbReference type="PANTHER" id="PTHR46855">
    <property type="entry name" value="OSJNBB0038F03.10 PROTEIN"/>
    <property type="match status" value="1"/>
</dbReference>
<dbReference type="Gene3D" id="1.10.2020.20">
    <property type="match status" value="1"/>
</dbReference>
<comment type="subcellular location">
    <subcellularLocation>
        <location evidence="1">Nucleus</location>
    </subcellularLocation>
</comment>
<keyword evidence="4" id="KW-0862">Zinc</keyword>
<dbReference type="Gene3D" id="3.30.50.10">
    <property type="entry name" value="Erythroid Transcription Factor GATA-1, subunit A"/>
    <property type="match status" value="1"/>
</dbReference>
<evidence type="ECO:0000259" key="11">
    <source>
        <dbReference type="PROSITE" id="PS51916"/>
    </source>
</evidence>
<dbReference type="InterPro" id="IPR044589">
    <property type="entry name" value="GATA26/27"/>
</dbReference>
<feature type="region of interest" description="Disordered" evidence="9">
    <location>
        <begin position="148"/>
        <end position="175"/>
    </location>
</feature>
<dbReference type="GO" id="GO:0008270">
    <property type="term" value="F:zinc ion binding"/>
    <property type="evidence" value="ECO:0007669"/>
    <property type="project" value="UniProtKB-KW"/>
</dbReference>
<dbReference type="PROSITE" id="PS51916">
    <property type="entry name" value="DEUBAD"/>
    <property type="match status" value="1"/>
</dbReference>
<keyword evidence="10" id="KW-0472">Membrane</keyword>
<feature type="domain" description="DEUBAD" evidence="11">
    <location>
        <begin position="338"/>
        <end position="450"/>
    </location>
</feature>
<keyword evidence="8" id="KW-0539">Nucleus</keyword>
<gene>
    <name evidence="12" type="ORF">OIU74_014951</name>
</gene>
<evidence type="ECO:0000256" key="4">
    <source>
        <dbReference type="ARBA" id="ARBA00022833"/>
    </source>
</evidence>
<keyword evidence="2" id="KW-0479">Metal-binding</keyword>
<dbReference type="GO" id="GO:0005634">
    <property type="term" value="C:nucleus"/>
    <property type="evidence" value="ECO:0007669"/>
    <property type="project" value="UniProtKB-SubCell"/>
</dbReference>